<gene>
    <name evidence="1" type="ORF">GCM10007874_69020</name>
</gene>
<reference evidence="2" key="1">
    <citation type="journal article" date="2019" name="Int. J. Syst. Evol. Microbiol.">
        <title>The Global Catalogue of Microorganisms (GCM) 10K type strain sequencing project: providing services to taxonomists for standard genome sequencing and annotation.</title>
        <authorList>
            <consortium name="The Broad Institute Genomics Platform"/>
            <consortium name="The Broad Institute Genome Sequencing Center for Infectious Disease"/>
            <person name="Wu L."/>
            <person name="Ma J."/>
        </authorList>
    </citation>
    <scope>NUCLEOTIDE SEQUENCE [LARGE SCALE GENOMIC DNA]</scope>
    <source>
        <strain evidence="2">NBRC 101365</strain>
    </source>
</reference>
<evidence type="ECO:0000313" key="2">
    <source>
        <dbReference type="Proteomes" id="UP001156882"/>
    </source>
</evidence>
<dbReference type="EMBL" id="BSPC01000088">
    <property type="protein sequence ID" value="GLS23881.1"/>
    <property type="molecule type" value="Genomic_DNA"/>
</dbReference>
<name>A0ABQ6CU60_9HYPH</name>
<accession>A0ABQ6CU60</accession>
<protein>
    <submittedName>
        <fullName evidence="1">Uncharacterized protein</fullName>
    </submittedName>
</protein>
<organism evidence="1 2">
    <name type="scientific">Labrys miyagiensis</name>
    <dbReference type="NCBI Taxonomy" id="346912"/>
    <lineage>
        <taxon>Bacteria</taxon>
        <taxon>Pseudomonadati</taxon>
        <taxon>Pseudomonadota</taxon>
        <taxon>Alphaproteobacteria</taxon>
        <taxon>Hyphomicrobiales</taxon>
        <taxon>Xanthobacteraceae</taxon>
        <taxon>Labrys</taxon>
    </lineage>
</organism>
<sequence length="90" mass="10195">MGAAICQDTSFQDGFNEERPQIIAATMDYKSAISRSISYQHIPRPISDTGQFCLMIDSVAAAHRIKGGRCFFLAKCNRRPEKRARDQRQD</sequence>
<comment type="caution">
    <text evidence="1">The sequence shown here is derived from an EMBL/GenBank/DDBJ whole genome shotgun (WGS) entry which is preliminary data.</text>
</comment>
<keyword evidence="2" id="KW-1185">Reference proteome</keyword>
<proteinExistence type="predicted"/>
<evidence type="ECO:0000313" key="1">
    <source>
        <dbReference type="EMBL" id="GLS23881.1"/>
    </source>
</evidence>
<dbReference type="Proteomes" id="UP001156882">
    <property type="component" value="Unassembled WGS sequence"/>
</dbReference>